<dbReference type="EMBL" id="JAVFKD010000002">
    <property type="protein sequence ID" value="KAK5996888.1"/>
    <property type="molecule type" value="Genomic_DNA"/>
</dbReference>
<dbReference type="InterPro" id="IPR051609">
    <property type="entry name" value="NmrA/Isoflavone_reductase-like"/>
</dbReference>
<evidence type="ECO:0000256" key="1">
    <source>
        <dbReference type="ARBA" id="ARBA00022857"/>
    </source>
</evidence>
<feature type="domain" description="NmrA-like" evidence="3">
    <location>
        <begin position="5"/>
        <end position="221"/>
    </location>
</feature>
<reference evidence="4 5" key="1">
    <citation type="submission" date="2024-01" db="EMBL/GenBank/DDBJ databases">
        <title>Complete genome of Cladobotryum mycophilum ATHUM6906.</title>
        <authorList>
            <person name="Christinaki A.C."/>
            <person name="Myridakis A.I."/>
            <person name="Kouvelis V.N."/>
        </authorList>
    </citation>
    <scope>NUCLEOTIDE SEQUENCE [LARGE SCALE GENOMIC DNA]</scope>
    <source>
        <strain evidence="4 5">ATHUM6906</strain>
    </source>
</reference>
<dbReference type="Proteomes" id="UP001338125">
    <property type="component" value="Unassembled WGS sequence"/>
</dbReference>
<keyword evidence="2" id="KW-0560">Oxidoreductase</keyword>
<dbReference type="InterPro" id="IPR045312">
    <property type="entry name" value="PCBER-like"/>
</dbReference>
<dbReference type="CDD" id="cd05259">
    <property type="entry name" value="PCBER_SDR_a"/>
    <property type="match status" value="1"/>
</dbReference>
<dbReference type="Gene3D" id="3.40.50.720">
    <property type="entry name" value="NAD(P)-binding Rossmann-like Domain"/>
    <property type="match status" value="1"/>
</dbReference>
<dbReference type="InterPro" id="IPR036291">
    <property type="entry name" value="NAD(P)-bd_dom_sf"/>
</dbReference>
<evidence type="ECO:0000259" key="3">
    <source>
        <dbReference type="Pfam" id="PF05368"/>
    </source>
</evidence>
<dbReference type="SUPFAM" id="SSF51735">
    <property type="entry name" value="NAD(P)-binding Rossmann-fold domains"/>
    <property type="match status" value="1"/>
</dbReference>
<organism evidence="4 5">
    <name type="scientific">Cladobotryum mycophilum</name>
    <dbReference type="NCBI Taxonomy" id="491253"/>
    <lineage>
        <taxon>Eukaryota</taxon>
        <taxon>Fungi</taxon>
        <taxon>Dikarya</taxon>
        <taxon>Ascomycota</taxon>
        <taxon>Pezizomycotina</taxon>
        <taxon>Sordariomycetes</taxon>
        <taxon>Hypocreomycetidae</taxon>
        <taxon>Hypocreales</taxon>
        <taxon>Hypocreaceae</taxon>
        <taxon>Cladobotryum</taxon>
    </lineage>
</organism>
<dbReference type="PANTHER" id="PTHR47706:SF1">
    <property type="entry name" value="CIPA-LIKE, PUTATIVE (AFU_ORTHOLOGUE AFUA_1G12460)-RELATED"/>
    <property type="match status" value="1"/>
</dbReference>
<dbReference type="Gene3D" id="3.90.25.10">
    <property type="entry name" value="UDP-galactose 4-epimerase, domain 1"/>
    <property type="match status" value="1"/>
</dbReference>
<gene>
    <name evidence="4" type="ORF">PT974_02235</name>
</gene>
<comment type="caution">
    <text evidence="4">The sequence shown here is derived from an EMBL/GenBank/DDBJ whole genome shotgun (WGS) entry which is preliminary data.</text>
</comment>
<evidence type="ECO:0000313" key="5">
    <source>
        <dbReference type="Proteomes" id="UP001338125"/>
    </source>
</evidence>
<dbReference type="Pfam" id="PF05368">
    <property type="entry name" value="NmrA"/>
    <property type="match status" value="1"/>
</dbReference>
<name>A0ABR0SXM0_9HYPO</name>
<keyword evidence="1" id="KW-0521">NADP</keyword>
<sequence length="299" mass="32583">MAPIKNVAIAGAAGDLGEVVFAQLVASNKFNITVLRRNGSKSTYPAGTKVVDVDFESVDSLKAALVGQDAVVSTLASSALAIQKVLVDAAAAAGVQRFIPSEFGCDLGNPLTQKLPVFAHKVEVQEHLEQVAKSSQLSYTLVYNAAFLDWGLEKNFIFNSSEYKPVIYDSGDVTFTATTLSTVVDAIIGVLENPEETKNRPIFIESIKITQNQLLALAKQVAPEKPWEPKHVKLDDIIAVSNARLAQGLFDAETFVPYLFRAIFDESYGSNFQKTDNELLGLKQATEQDIIDIFKRILN</sequence>
<proteinExistence type="predicted"/>
<protein>
    <recommendedName>
        <fullName evidence="3">NmrA-like domain-containing protein</fullName>
    </recommendedName>
</protein>
<accession>A0ABR0SXM0</accession>
<evidence type="ECO:0000313" key="4">
    <source>
        <dbReference type="EMBL" id="KAK5996888.1"/>
    </source>
</evidence>
<evidence type="ECO:0000256" key="2">
    <source>
        <dbReference type="ARBA" id="ARBA00023002"/>
    </source>
</evidence>
<dbReference type="PANTHER" id="PTHR47706">
    <property type="entry name" value="NMRA-LIKE FAMILY PROTEIN"/>
    <property type="match status" value="1"/>
</dbReference>
<dbReference type="InterPro" id="IPR008030">
    <property type="entry name" value="NmrA-like"/>
</dbReference>
<keyword evidence="5" id="KW-1185">Reference proteome</keyword>